<evidence type="ECO:0000256" key="2">
    <source>
        <dbReference type="ARBA" id="ARBA00010450"/>
    </source>
</evidence>
<evidence type="ECO:0000256" key="9">
    <source>
        <dbReference type="ARBA" id="ARBA00023172"/>
    </source>
</evidence>
<evidence type="ECO:0000256" key="3">
    <source>
        <dbReference type="ARBA" id="ARBA00015810"/>
    </source>
</evidence>
<protein>
    <recommendedName>
        <fullName evidence="3 11">Tyrosine recombinase XerD</fullName>
    </recommendedName>
</protein>
<dbReference type="GO" id="GO:0003677">
    <property type="term" value="F:DNA binding"/>
    <property type="evidence" value="ECO:0007669"/>
    <property type="project" value="UniProtKB-UniRule"/>
</dbReference>
<name>A0A059ZSG2_ACICK</name>
<dbReference type="EMBL" id="CP005986">
    <property type="protein sequence ID" value="AIA54468.1"/>
    <property type="molecule type" value="Genomic_DNA"/>
</dbReference>
<proteinExistence type="inferred from homology"/>
<feature type="domain" description="Core-binding (CB)" evidence="13">
    <location>
        <begin position="13"/>
        <end position="98"/>
    </location>
</feature>
<evidence type="ECO:0000256" key="10">
    <source>
        <dbReference type="ARBA" id="ARBA00023306"/>
    </source>
</evidence>
<feature type="active site" description="O-(3'-phospho-DNA)-tyrosine intermediate" evidence="11">
    <location>
        <position position="289"/>
    </location>
</feature>
<evidence type="ECO:0000256" key="4">
    <source>
        <dbReference type="ARBA" id="ARBA00022490"/>
    </source>
</evidence>
<feature type="active site" evidence="11">
    <location>
        <position position="183"/>
    </location>
</feature>
<dbReference type="HAMAP" id="MF_01807">
    <property type="entry name" value="Recomb_XerD"/>
    <property type="match status" value="1"/>
</dbReference>
<gene>
    <name evidence="11" type="primary">xerD</name>
    <name evidence="14" type="ORF">Acaty_c0584</name>
</gene>
<dbReference type="InterPro" id="IPR002104">
    <property type="entry name" value="Integrase_catalytic"/>
</dbReference>
<dbReference type="InterPro" id="IPR010998">
    <property type="entry name" value="Integrase_recombinase_N"/>
</dbReference>
<dbReference type="InterPro" id="IPR011932">
    <property type="entry name" value="Recomb_XerD"/>
</dbReference>
<dbReference type="Pfam" id="PF02899">
    <property type="entry name" value="Phage_int_SAM_1"/>
    <property type="match status" value="1"/>
</dbReference>
<reference evidence="14 15" key="1">
    <citation type="journal article" date="2009" name="J. Bacteriol.">
        <title>Draft genome sequence of the extremely acidophilic bacterium Acidithiobacillus caldus ATCC 51756 reveals metabolic versatility in the genus Acidithiobacillus.</title>
        <authorList>
            <person name="Valdes J."/>
            <person name="Quatrini R."/>
            <person name="Hallberg K."/>
            <person name="Dopson M."/>
            <person name="Valenzuela P.D."/>
            <person name="Holmes D.S."/>
        </authorList>
    </citation>
    <scope>NUCLEOTIDE SEQUENCE [LARGE SCALE GENOMIC DNA]</scope>
    <source>
        <strain evidence="15">ATCC 51756 / DSM 8584 / KU</strain>
    </source>
</reference>
<dbReference type="GO" id="GO:0005737">
    <property type="term" value="C:cytoplasm"/>
    <property type="evidence" value="ECO:0007669"/>
    <property type="project" value="UniProtKB-SubCell"/>
</dbReference>
<dbReference type="RefSeq" id="WP_004870711.1">
    <property type="nucleotide sequence ID" value="NZ_CP005986.1"/>
</dbReference>
<evidence type="ECO:0000259" key="13">
    <source>
        <dbReference type="PROSITE" id="PS51900"/>
    </source>
</evidence>
<feature type="active site" evidence="11">
    <location>
        <position position="254"/>
    </location>
</feature>
<feature type="domain" description="Tyr recombinase" evidence="12">
    <location>
        <begin position="119"/>
        <end position="302"/>
    </location>
</feature>
<evidence type="ECO:0000259" key="12">
    <source>
        <dbReference type="PROSITE" id="PS51898"/>
    </source>
</evidence>
<feature type="active site" evidence="11">
    <location>
        <position position="257"/>
    </location>
</feature>
<dbReference type="PANTHER" id="PTHR30349:SF90">
    <property type="entry name" value="TYROSINE RECOMBINASE XERD"/>
    <property type="match status" value="1"/>
</dbReference>
<dbReference type="Gene3D" id="1.10.150.130">
    <property type="match status" value="1"/>
</dbReference>
<dbReference type="GO" id="GO:0051301">
    <property type="term" value="P:cell division"/>
    <property type="evidence" value="ECO:0007669"/>
    <property type="project" value="UniProtKB-KW"/>
</dbReference>
<dbReference type="Gene3D" id="1.10.443.10">
    <property type="entry name" value="Intergrase catalytic core"/>
    <property type="match status" value="1"/>
</dbReference>
<dbReference type="HAMAP" id="MF_01808">
    <property type="entry name" value="Recomb_XerC_XerD"/>
    <property type="match status" value="1"/>
</dbReference>
<keyword evidence="6 11" id="KW-0159">Chromosome partition</keyword>
<keyword evidence="4 11" id="KW-0963">Cytoplasm</keyword>
<dbReference type="eggNOG" id="COG4974">
    <property type="taxonomic scope" value="Bacteria"/>
</dbReference>
<dbReference type="CDD" id="cd00798">
    <property type="entry name" value="INT_XerDC_C"/>
    <property type="match status" value="1"/>
</dbReference>
<keyword evidence="8 11" id="KW-0238">DNA-binding</keyword>
<keyword evidence="5 11" id="KW-0132">Cell division</keyword>
<dbReference type="SUPFAM" id="SSF56349">
    <property type="entry name" value="DNA breaking-rejoining enzymes"/>
    <property type="match status" value="1"/>
</dbReference>
<dbReference type="InterPro" id="IPR004107">
    <property type="entry name" value="Integrase_SAM-like_N"/>
</dbReference>
<evidence type="ECO:0000313" key="14">
    <source>
        <dbReference type="EMBL" id="AIA54468.1"/>
    </source>
</evidence>
<dbReference type="SUPFAM" id="SSF47823">
    <property type="entry name" value="lambda integrase-like, N-terminal domain"/>
    <property type="match status" value="1"/>
</dbReference>
<keyword evidence="7 11" id="KW-0229">DNA integration</keyword>
<dbReference type="PROSITE" id="PS51898">
    <property type="entry name" value="TYR_RECOMBINASE"/>
    <property type="match status" value="1"/>
</dbReference>
<dbReference type="KEGG" id="acz:Acaty_c0584"/>
<dbReference type="PROSITE" id="PS51900">
    <property type="entry name" value="CB"/>
    <property type="match status" value="1"/>
</dbReference>
<feature type="active site" evidence="11">
    <location>
        <position position="159"/>
    </location>
</feature>
<dbReference type="InterPro" id="IPR044068">
    <property type="entry name" value="CB"/>
</dbReference>
<dbReference type="PANTHER" id="PTHR30349">
    <property type="entry name" value="PHAGE INTEGRASE-RELATED"/>
    <property type="match status" value="1"/>
</dbReference>
<organism evidence="14 15">
    <name type="scientific">Acidithiobacillus caldus (strain ATCC 51756 / DSM 8584 / KU)</name>
    <dbReference type="NCBI Taxonomy" id="637389"/>
    <lineage>
        <taxon>Bacteria</taxon>
        <taxon>Pseudomonadati</taxon>
        <taxon>Pseudomonadota</taxon>
        <taxon>Acidithiobacillia</taxon>
        <taxon>Acidithiobacillales</taxon>
        <taxon>Acidithiobacillaceae</taxon>
        <taxon>Acidithiobacillus</taxon>
    </lineage>
</organism>
<comment type="function">
    <text evidence="11">Site-specific tyrosine recombinase, which acts by catalyzing the cutting and rejoining of the recombining DNA molecules. The XerC-XerD complex is essential to convert dimers of the bacterial chromosome into monomers to permit their segregation at cell division. It also contributes to the segregational stability of plasmids.</text>
</comment>
<evidence type="ECO:0000256" key="11">
    <source>
        <dbReference type="HAMAP-Rule" id="MF_01807"/>
    </source>
</evidence>
<evidence type="ECO:0000256" key="5">
    <source>
        <dbReference type="ARBA" id="ARBA00022618"/>
    </source>
</evidence>
<dbReference type="GeneID" id="92930600"/>
<dbReference type="InterPro" id="IPR023009">
    <property type="entry name" value="Tyrosine_recombinase_XerC/XerD"/>
</dbReference>
<comment type="similarity">
    <text evidence="2 11">Belongs to the 'phage' integrase family. XerD subfamily.</text>
</comment>
<dbReference type="GO" id="GO:0009037">
    <property type="term" value="F:tyrosine-based site-specific recombinase activity"/>
    <property type="evidence" value="ECO:0007669"/>
    <property type="project" value="UniProtKB-UniRule"/>
</dbReference>
<evidence type="ECO:0000313" key="15">
    <source>
        <dbReference type="Proteomes" id="UP000005522"/>
    </source>
</evidence>
<accession>A0A059ZSG2</accession>
<evidence type="ECO:0000256" key="7">
    <source>
        <dbReference type="ARBA" id="ARBA00022908"/>
    </source>
</evidence>
<dbReference type="Pfam" id="PF00589">
    <property type="entry name" value="Phage_integrase"/>
    <property type="match status" value="1"/>
</dbReference>
<dbReference type="InterPro" id="IPR013762">
    <property type="entry name" value="Integrase-like_cat_sf"/>
</dbReference>
<keyword evidence="9 11" id="KW-0233">DNA recombination</keyword>
<keyword evidence="10 11" id="KW-0131">Cell cycle</keyword>
<dbReference type="GO" id="GO:0007059">
    <property type="term" value="P:chromosome segregation"/>
    <property type="evidence" value="ECO:0007669"/>
    <property type="project" value="UniProtKB-UniRule"/>
</dbReference>
<dbReference type="HOGENOM" id="CLU_027562_9_0_6"/>
<feature type="active site" evidence="11">
    <location>
        <position position="280"/>
    </location>
</feature>
<comment type="subunit">
    <text evidence="11">Forms a cyclic heterotetrameric complex composed of two molecules of XerC and two molecules of XerD.</text>
</comment>
<dbReference type="GO" id="GO:0006313">
    <property type="term" value="P:DNA transposition"/>
    <property type="evidence" value="ECO:0007669"/>
    <property type="project" value="UniProtKB-UniRule"/>
</dbReference>
<evidence type="ECO:0000256" key="1">
    <source>
        <dbReference type="ARBA" id="ARBA00004496"/>
    </source>
</evidence>
<comment type="subcellular location">
    <subcellularLocation>
        <location evidence="1 11">Cytoplasm</location>
    </subcellularLocation>
</comment>
<sequence>MIATATPGRAARDPVDEDLARFLDHLWLEGNLAANSLEAYSRDLRLLATYLAASQRRLRDADAADLSLFLAQRLQGGAALRSVARQLSSLRRFYAFAQREGWRGDDPSASLQHLHIGRHLPAVPSEGEVDALLAAPDRRTVLGLRDAAMLETLYATGLRVSELVGLLCSQLDLEAGVVLTLGKGSKERLIPVGEVALETLHRYLREARGALLGHKQSPALFLTVRGEAMSRQRFWQTIKAHATKAGIRSAFSPHSLRHAFATHLLDHGADLRSVQLMLGHAQLNTTEIYTHIAQARLQNLHRQHHPRG</sequence>
<evidence type="ECO:0000256" key="8">
    <source>
        <dbReference type="ARBA" id="ARBA00023125"/>
    </source>
</evidence>
<dbReference type="InterPro" id="IPR050090">
    <property type="entry name" value="Tyrosine_recombinase_XerCD"/>
</dbReference>
<dbReference type="AlphaFoldDB" id="A0A059ZSG2"/>
<dbReference type="Proteomes" id="UP000005522">
    <property type="component" value="Chromosome"/>
</dbReference>
<dbReference type="NCBIfam" id="NF001399">
    <property type="entry name" value="PRK00283.1"/>
    <property type="match status" value="1"/>
</dbReference>
<evidence type="ECO:0000256" key="6">
    <source>
        <dbReference type="ARBA" id="ARBA00022829"/>
    </source>
</evidence>
<dbReference type="InterPro" id="IPR011010">
    <property type="entry name" value="DNA_brk_join_enz"/>
</dbReference>
<dbReference type="NCBIfam" id="TIGR02225">
    <property type="entry name" value="recomb_XerD"/>
    <property type="match status" value="1"/>
</dbReference>